<protein>
    <submittedName>
        <fullName evidence="2">Uncharacterized protein</fullName>
    </submittedName>
</protein>
<reference evidence="2" key="1">
    <citation type="submission" date="2022-08" db="EMBL/GenBank/DDBJ databases">
        <authorList>
            <consortium name="DOE Joint Genome Institute"/>
            <person name="Min B."/>
            <person name="Sierra-Patev S."/>
            <person name="Naranjo-Ortiz M."/>
            <person name="Looney B."/>
            <person name="Konkel Z."/>
            <person name="Slot J.C."/>
            <person name="Sakamoto Y."/>
            <person name="Steenwyk J.L."/>
            <person name="Rokas A."/>
            <person name="Carro J."/>
            <person name="Camarero S."/>
            <person name="Ferreira P."/>
            <person name="Molpeceres G."/>
            <person name="Ruiz-duenas F.J."/>
            <person name="Serrano A."/>
            <person name="Henrissat B."/>
            <person name="Drula E."/>
            <person name="Hughes K.W."/>
            <person name="Mata J.L."/>
            <person name="Ishikawa N.K."/>
            <person name="Vargas-Isla R."/>
            <person name="Ushijima S."/>
            <person name="Smith C.A."/>
            <person name="Ahrendt S."/>
            <person name="Andreopoulos W."/>
            <person name="He G."/>
            <person name="LaButti K."/>
            <person name="Lipzen A."/>
            <person name="Ng V."/>
            <person name="Riley R."/>
            <person name="Sandor L."/>
            <person name="Barry K."/>
            <person name="Martinez A.T."/>
            <person name="Xiao Y."/>
            <person name="Gibbons J.G."/>
            <person name="Terashima K."/>
            <person name="Hibbett D.S."/>
            <person name="Grigoriev I.V."/>
        </authorList>
    </citation>
    <scope>NUCLEOTIDE SEQUENCE</scope>
    <source>
        <strain evidence="2">ET3784</strain>
    </source>
</reference>
<comment type="caution">
    <text evidence="2">The sequence shown here is derived from an EMBL/GenBank/DDBJ whole genome shotgun (WGS) entry which is preliminary data.</text>
</comment>
<dbReference type="AlphaFoldDB" id="A0AA38JG26"/>
<evidence type="ECO:0000256" key="1">
    <source>
        <dbReference type="SAM" id="MobiDB-lite"/>
    </source>
</evidence>
<sequence length="222" mass="24430">MSGGKKRSSNFLSSDEEHIQSRPRRSSRSQIANFKNITGTQAEGLIMKKAKELKKKISHQTAHTSANNDDSNGEPALDSENDNQEFESEEDFRAQLDDSDTTHFIPASTVITPMQTMVTPAVPRVDLTRIHRKQTFTLSTPKTPRRAFISIQHDSSPVPDENSVTVQVGAGKPPLLSFATDYKPGGKAKADDYDSEGKAIILRADAIMRERSSGSKDFPRAG</sequence>
<gene>
    <name evidence="2" type="ORF">DFJ43DRAFT_1156970</name>
</gene>
<reference evidence="2" key="2">
    <citation type="journal article" date="2023" name="Proc. Natl. Acad. Sci. U.S.A.">
        <title>A global phylogenomic analysis of the shiitake genus Lentinula.</title>
        <authorList>
            <person name="Sierra-Patev S."/>
            <person name="Min B."/>
            <person name="Naranjo-Ortiz M."/>
            <person name="Looney B."/>
            <person name="Konkel Z."/>
            <person name="Slot J.C."/>
            <person name="Sakamoto Y."/>
            <person name="Steenwyk J.L."/>
            <person name="Rokas A."/>
            <person name="Carro J."/>
            <person name="Camarero S."/>
            <person name="Ferreira P."/>
            <person name="Molpeceres G."/>
            <person name="Ruiz-Duenas F.J."/>
            <person name="Serrano A."/>
            <person name="Henrissat B."/>
            <person name="Drula E."/>
            <person name="Hughes K.W."/>
            <person name="Mata J.L."/>
            <person name="Ishikawa N.K."/>
            <person name="Vargas-Isla R."/>
            <person name="Ushijima S."/>
            <person name="Smith C.A."/>
            <person name="Donoghue J."/>
            <person name="Ahrendt S."/>
            <person name="Andreopoulos W."/>
            <person name="He G."/>
            <person name="LaButti K."/>
            <person name="Lipzen A."/>
            <person name="Ng V."/>
            <person name="Riley R."/>
            <person name="Sandor L."/>
            <person name="Barry K."/>
            <person name="Martinez A.T."/>
            <person name="Xiao Y."/>
            <person name="Gibbons J.G."/>
            <person name="Terashima K."/>
            <person name="Grigoriev I.V."/>
            <person name="Hibbett D."/>
        </authorList>
    </citation>
    <scope>NUCLEOTIDE SEQUENCE</scope>
    <source>
        <strain evidence="2">ET3784</strain>
    </source>
</reference>
<dbReference type="Proteomes" id="UP001176059">
    <property type="component" value="Unassembled WGS sequence"/>
</dbReference>
<evidence type="ECO:0000313" key="2">
    <source>
        <dbReference type="EMBL" id="KAJ3727346.1"/>
    </source>
</evidence>
<feature type="region of interest" description="Disordered" evidence="1">
    <location>
        <begin position="1"/>
        <end position="105"/>
    </location>
</feature>
<accession>A0AA38JG26</accession>
<feature type="compositionally biased region" description="Polar residues" evidence="1">
    <location>
        <begin position="59"/>
        <end position="70"/>
    </location>
</feature>
<proteinExistence type="predicted"/>
<dbReference type="EMBL" id="JANVFO010000041">
    <property type="protein sequence ID" value="KAJ3727346.1"/>
    <property type="molecule type" value="Genomic_DNA"/>
</dbReference>
<feature type="compositionally biased region" description="Polar residues" evidence="1">
    <location>
        <begin position="30"/>
        <end position="41"/>
    </location>
</feature>
<evidence type="ECO:0000313" key="3">
    <source>
        <dbReference type="Proteomes" id="UP001176059"/>
    </source>
</evidence>
<name>A0AA38JG26_9AGAR</name>
<organism evidence="2 3">
    <name type="scientific">Lentinula guzmanii</name>
    <dbReference type="NCBI Taxonomy" id="2804957"/>
    <lineage>
        <taxon>Eukaryota</taxon>
        <taxon>Fungi</taxon>
        <taxon>Dikarya</taxon>
        <taxon>Basidiomycota</taxon>
        <taxon>Agaricomycotina</taxon>
        <taxon>Agaricomycetes</taxon>
        <taxon>Agaricomycetidae</taxon>
        <taxon>Agaricales</taxon>
        <taxon>Marasmiineae</taxon>
        <taxon>Omphalotaceae</taxon>
        <taxon>Lentinula</taxon>
    </lineage>
</organism>
<feature type="compositionally biased region" description="Acidic residues" evidence="1">
    <location>
        <begin position="77"/>
        <end position="90"/>
    </location>
</feature>
<keyword evidence="3" id="KW-1185">Reference proteome</keyword>